<sequence length="222" mass="23238">MADKALGDGTIDDLPWASIFDPAANARALNAIQAEGFRAARRIIDEFAQAATAATAAPEGATADAADSAGPPDLERFTRAWWSTAGQFLLRSRPATRPHDDGGPVALDVNDPASKDALTLRVTGPGSAAGEVWLHNREGEDRPAVRLRCSALLGHGGQVIDAGAVRIDPVTVPMPRRSSRGVQISVDVGAEICPGTYRGTLLADDCPDLWLPVVLTVAAQES</sequence>
<proteinExistence type="predicted"/>
<accession>A0A1X1ZFB3</accession>
<keyword evidence="2" id="KW-1185">Reference proteome</keyword>
<name>A0A1X1ZFB3_MYCNO</name>
<dbReference type="AlphaFoldDB" id="A0A1X1ZFB3"/>
<protein>
    <submittedName>
        <fullName evidence="1">Uncharacterized protein</fullName>
    </submittedName>
</protein>
<dbReference type="STRING" id="1782.AWC18_07710"/>
<reference evidence="1 2" key="1">
    <citation type="submission" date="2016-01" db="EMBL/GenBank/DDBJ databases">
        <title>The new phylogeny of the genus Mycobacterium.</title>
        <authorList>
            <person name="Tarcisio F."/>
            <person name="Conor M."/>
            <person name="Antonella G."/>
            <person name="Elisabetta G."/>
            <person name="Giulia F.S."/>
            <person name="Sara T."/>
            <person name="Anna F."/>
            <person name="Clotilde B."/>
            <person name="Roberto B."/>
            <person name="Veronica D.S."/>
            <person name="Fabio R."/>
            <person name="Monica P."/>
            <person name="Olivier J."/>
            <person name="Enrico T."/>
            <person name="Nicola S."/>
        </authorList>
    </citation>
    <scope>NUCLEOTIDE SEQUENCE [LARGE SCALE GENOMIC DNA]</scope>
    <source>
        <strain evidence="1 2">DSM 44164</strain>
    </source>
</reference>
<dbReference type="Proteomes" id="UP000193108">
    <property type="component" value="Unassembled WGS sequence"/>
</dbReference>
<evidence type="ECO:0000313" key="2">
    <source>
        <dbReference type="Proteomes" id="UP000193108"/>
    </source>
</evidence>
<gene>
    <name evidence="1" type="ORF">AWC18_07710</name>
</gene>
<evidence type="ECO:0000313" key="1">
    <source>
        <dbReference type="EMBL" id="ORW22022.1"/>
    </source>
</evidence>
<comment type="caution">
    <text evidence="1">The sequence shown here is derived from an EMBL/GenBank/DDBJ whole genome shotgun (WGS) entry which is preliminary data.</text>
</comment>
<dbReference type="RefSeq" id="WP_085138315.1">
    <property type="nucleotide sequence ID" value="NZ_LQPI01000036.1"/>
</dbReference>
<organism evidence="1 2">
    <name type="scientific">Mycolicibacter nonchromogenicus</name>
    <name type="common">Mycobacterium nonchromogenicum</name>
    <dbReference type="NCBI Taxonomy" id="1782"/>
    <lineage>
        <taxon>Bacteria</taxon>
        <taxon>Bacillati</taxon>
        <taxon>Actinomycetota</taxon>
        <taxon>Actinomycetes</taxon>
        <taxon>Mycobacteriales</taxon>
        <taxon>Mycobacteriaceae</taxon>
        <taxon>Mycolicibacter</taxon>
    </lineage>
</organism>
<dbReference type="EMBL" id="LQPI01000036">
    <property type="protein sequence ID" value="ORW22022.1"/>
    <property type="molecule type" value="Genomic_DNA"/>
</dbReference>